<reference evidence="2" key="1">
    <citation type="submission" date="2023-08" db="EMBL/GenBank/DDBJ databases">
        <title>Rhodospirillaceae gen. nov., a novel taxon isolated from the Yangtze River Yuezi River estuary sludge.</title>
        <authorList>
            <person name="Ruan L."/>
        </authorList>
    </citation>
    <scope>NUCLEOTIDE SEQUENCE [LARGE SCALE GENOMIC DNA]</scope>
    <source>
        <strain evidence="2">R-7</strain>
    </source>
</reference>
<evidence type="ECO:0008006" key="3">
    <source>
        <dbReference type="Google" id="ProtNLM"/>
    </source>
</evidence>
<keyword evidence="2" id="KW-1185">Reference proteome</keyword>
<name>A0ABU0YI64_9PROT</name>
<dbReference type="RefSeq" id="WP_379954805.1">
    <property type="nucleotide sequence ID" value="NZ_JAUYVI010000002.1"/>
</dbReference>
<evidence type="ECO:0000313" key="1">
    <source>
        <dbReference type="EMBL" id="MDQ7247404.1"/>
    </source>
</evidence>
<sequence length="149" mass="16457">MNRHRRSQGSSQRRSRAAIGSGLAGLVLAALLIEPAPAEESPYARARREHPALFKVYYDEIVTAYCGLQTAESEAGFRLERDALLAAEPLSEETHRTVRVASDIAADYAYQDHGLSGQKRWCGTEGRAAYDRFVTRHRAQPTDPAAEAE</sequence>
<dbReference type="EMBL" id="JAUYVI010000002">
    <property type="protein sequence ID" value="MDQ7247404.1"/>
    <property type="molecule type" value="Genomic_DNA"/>
</dbReference>
<dbReference type="Proteomes" id="UP001230156">
    <property type="component" value="Unassembled WGS sequence"/>
</dbReference>
<gene>
    <name evidence="1" type="ORF">Q8A70_06985</name>
</gene>
<proteinExistence type="predicted"/>
<comment type="caution">
    <text evidence="1">The sequence shown here is derived from an EMBL/GenBank/DDBJ whole genome shotgun (WGS) entry which is preliminary data.</text>
</comment>
<organism evidence="1 2">
    <name type="scientific">Dongia sedimenti</name>
    <dbReference type="NCBI Taxonomy" id="3064282"/>
    <lineage>
        <taxon>Bacteria</taxon>
        <taxon>Pseudomonadati</taxon>
        <taxon>Pseudomonadota</taxon>
        <taxon>Alphaproteobacteria</taxon>
        <taxon>Rhodospirillales</taxon>
        <taxon>Dongiaceae</taxon>
        <taxon>Dongia</taxon>
    </lineage>
</organism>
<accession>A0ABU0YI64</accession>
<evidence type="ECO:0000313" key="2">
    <source>
        <dbReference type="Proteomes" id="UP001230156"/>
    </source>
</evidence>
<protein>
    <recommendedName>
        <fullName evidence="3">UrcA family protein</fullName>
    </recommendedName>
</protein>